<feature type="region of interest" description="Disordered" evidence="1">
    <location>
        <begin position="528"/>
        <end position="558"/>
    </location>
</feature>
<sequence length="558" mass="62739">MGRLPPSPCKVCGSKNYWDKECSDWTTYLEKQKRSVHLTSSTEDELDILYGSTFSILLNHRLADSVLDLGTMPALQQGFKSASFKSLDAQVIALMGGVKSKSVANETREKQENVDMLHGESNSVKANKSLDNQNEKRRSCAVEIKEIEDEYWTHLGRMPTAQLHLIEDKTDWISEEANPTVEAMSTSKQESDRSEKKEQEALPSSSYPPPDTDKPIKLQKWRIHKPGKSVLGISVLSVKGWIGDIGNKLTDLRLDSCADITLISKEFYEGLKKKPPMKQGMRMKLWQLTDKDTSLAGFVHIPIFMLSNEGELIETEAEAYVVLNMMVPILLGEDYQRSYEIHTVRSLHQGTSIHYGRTEFQVQAADVGKTQDFSRLRKSVASSETFLKTKSHKREQARRRQKHLALGEEQSTIRAAEDCLLKPHKCRNIRVEGSFGKKREWIVEKNLSKCQNKSPLAIPNVLIDSQHPIIPVANPSSCPKQVKRGDILGKIMEADLFFDKPSSLEHRDAMMKSASAIAAIIRVSLDGETTTEVQTKDADEDYGPKTAAMPDHTELPSE</sequence>
<dbReference type="STRING" id="39966.A0A369JNI1"/>
<feature type="region of interest" description="Disordered" evidence="1">
    <location>
        <begin position="104"/>
        <end position="137"/>
    </location>
</feature>
<evidence type="ECO:0000313" key="3">
    <source>
        <dbReference type="Proteomes" id="UP000076154"/>
    </source>
</evidence>
<protein>
    <recommendedName>
        <fullName evidence="4">Peptidase A2 domain-containing protein</fullName>
    </recommendedName>
</protein>
<name>A0A369JNI1_HYPMA</name>
<feature type="compositionally biased region" description="Basic and acidic residues" evidence="1">
    <location>
        <begin position="189"/>
        <end position="200"/>
    </location>
</feature>
<feature type="compositionally biased region" description="Basic and acidic residues" evidence="1">
    <location>
        <begin position="106"/>
        <end position="118"/>
    </location>
</feature>
<dbReference type="AlphaFoldDB" id="A0A369JNI1"/>
<proteinExistence type="predicted"/>
<reference evidence="2" key="1">
    <citation type="submission" date="2018-04" db="EMBL/GenBank/DDBJ databases">
        <title>Whole genome sequencing of Hypsizygus marmoreus.</title>
        <authorList>
            <person name="Choi I.-G."/>
            <person name="Min B."/>
            <person name="Kim J.-G."/>
            <person name="Kim S."/>
            <person name="Oh Y.-L."/>
            <person name="Kong W.-S."/>
            <person name="Park H."/>
            <person name="Jeong J."/>
            <person name="Song E.-S."/>
        </authorList>
    </citation>
    <scope>NUCLEOTIDE SEQUENCE [LARGE SCALE GENOMIC DNA]</scope>
    <source>
        <strain evidence="2">51987-8</strain>
    </source>
</reference>
<dbReference type="EMBL" id="LUEZ02000055">
    <property type="protein sequence ID" value="RDB21243.1"/>
    <property type="molecule type" value="Genomic_DNA"/>
</dbReference>
<organism evidence="2 3">
    <name type="scientific">Hypsizygus marmoreus</name>
    <name type="common">White beech mushroom</name>
    <name type="synonym">Agaricus marmoreus</name>
    <dbReference type="NCBI Taxonomy" id="39966"/>
    <lineage>
        <taxon>Eukaryota</taxon>
        <taxon>Fungi</taxon>
        <taxon>Dikarya</taxon>
        <taxon>Basidiomycota</taxon>
        <taxon>Agaricomycotina</taxon>
        <taxon>Agaricomycetes</taxon>
        <taxon>Agaricomycetidae</taxon>
        <taxon>Agaricales</taxon>
        <taxon>Tricholomatineae</taxon>
        <taxon>Lyophyllaceae</taxon>
        <taxon>Hypsizygus</taxon>
    </lineage>
</organism>
<keyword evidence="3" id="KW-1185">Reference proteome</keyword>
<dbReference type="InParanoid" id="A0A369JNI1"/>
<accession>A0A369JNI1</accession>
<dbReference type="OrthoDB" id="3068303at2759"/>
<feature type="compositionally biased region" description="Polar residues" evidence="1">
    <location>
        <begin position="120"/>
        <end position="132"/>
    </location>
</feature>
<evidence type="ECO:0008006" key="4">
    <source>
        <dbReference type="Google" id="ProtNLM"/>
    </source>
</evidence>
<comment type="caution">
    <text evidence="2">The sequence shown here is derived from an EMBL/GenBank/DDBJ whole genome shotgun (WGS) entry which is preliminary data.</text>
</comment>
<evidence type="ECO:0000313" key="2">
    <source>
        <dbReference type="EMBL" id="RDB21243.1"/>
    </source>
</evidence>
<evidence type="ECO:0000256" key="1">
    <source>
        <dbReference type="SAM" id="MobiDB-lite"/>
    </source>
</evidence>
<feature type="region of interest" description="Disordered" evidence="1">
    <location>
        <begin position="176"/>
        <end position="215"/>
    </location>
</feature>
<gene>
    <name evidence="2" type="ORF">Hypma_011322</name>
</gene>
<dbReference type="Proteomes" id="UP000076154">
    <property type="component" value="Unassembled WGS sequence"/>
</dbReference>